<dbReference type="NCBIfam" id="TIGR00197">
    <property type="entry name" value="yjeF_nterm"/>
    <property type="match status" value="1"/>
</dbReference>
<feature type="binding site" evidence="17">
    <location>
        <position position="438"/>
    </location>
    <ligand>
        <name>AMP</name>
        <dbReference type="ChEBI" id="CHEBI:456215"/>
    </ligand>
</feature>
<evidence type="ECO:0000256" key="16">
    <source>
        <dbReference type="ARBA" id="ARBA00049209"/>
    </source>
</evidence>
<dbReference type="PROSITE" id="PS01050">
    <property type="entry name" value="YJEF_C_2"/>
    <property type="match status" value="1"/>
</dbReference>
<comment type="catalytic activity">
    <reaction evidence="15 17 19">
        <text>(6S)-NADHX + ADP = AMP + phosphate + NADH + H(+)</text>
        <dbReference type="Rhea" id="RHEA:32223"/>
        <dbReference type="ChEBI" id="CHEBI:15378"/>
        <dbReference type="ChEBI" id="CHEBI:43474"/>
        <dbReference type="ChEBI" id="CHEBI:57945"/>
        <dbReference type="ChEBI" id="CHEBI:64074"/>
        <dbReference type="ChEBI" id="CHEBI:456215"/>
        <dbReference type="ChEBI" id="CHEBI:456216"/>
        <dbReference type="EC" id="4.2.1.136"/>
    </reaction>
</comment>
<evidence type="ECO:0000256" key="7">
    <source>
        <dbReference type="ARBA" id="ARBA00022840"/>
    </source>
</evidence>
<dbReference type="Gene3D" id="3.40.1190.20">
    <property type="match status" value="1"/>
</dbReference>
<feature type="domain" description="YjeF C-terminal" evidence="20">
    <location>
        <begin position="216"/>
        <end position="498"/>
    </location>
</feature>
<dbReference type="GO" id="GO:0110051">
    <property type="term" value="P:metabolite repair"/>
    <property type="evidence" value="ECO:0007669"/>
    <property type="project" value="TreeGrafter"/>
</dbReference>
<dbReference type="InterPro" id="IPR030677">
    <property type="entry name" value="Nnr"/>
</dbReference>
<feature type="binding site" evidence="18">
    <location>
        <begin position="126"/>
        <end position="132"/>
    </location>
    <ligand>
        <name>(6S)-NADPHX</name>
        <dbReference type="ChEBI" id="CHEBI:64076"/>
    </ligand>
</feature>
<dbReference type="SUPFAM" id="SSF64153">
    <property type="entry name" value="YjeF N-terminal domain-like"/>
    <property type="match status" value="1"/>
</dbReference>
<keyword evidence="12 17" id="KW-0456">Lyase</keyword>
<evidence type="ECO:0000256" key="15">
    <source>
        <dbReference type="ARBA" id="ARBA00048238"/>
    </source>
</evidence>
<comment type="function">
    <text evidence="17">Catalyzes the dehydration of the S-form of NAD(P)HX at the expense of ADP, which is converted to AMP. Together with NAD(P)HX epimerase, which catalyzes the epimerization of the S- and R-forms, the enzyme allows the repair of both epimers of NAD(P)HX, a damaged form of NAD(P)H that is a result of enzymatic or heat-dependent hydration.</text>
</comment>
<comment type="similarity">
    <text evidence="17">Belongs to the NnrD/CARKD family.</text>
</comment>
<comment type="similarity">
    <text evidence="4 19">In the C-terminal section; belongs to the NnrD/CARKD family.</text>
</comment>
<evidence type="ECO:0000256" key="18">
    <source>
        <dbReference type="HAMAP-Rule" id="MF_01966"/>
    </source>
</evidence>
<reference evidence="22 23" key="1">
    <citation type="submission" date="2019-03" db="EMBL/GenBank/DDBJ databases">
        <title>Genomic Encyclopedia of Type Strains, Phase IV (KMG-IV): sequencing the most valuable type-strain genomes for metagenomic binning, comparative biology and taxonomic classification.</title>
        <authorList>
            <person name="Goeker M."/>
        </authorList>
    </citation>
    <scope>NUCLEOTIDE SEQUENCE [LARGE SCALE GENOMIC DNA]</scope>
    <source>
        <strain evidence="22 23">DSM 100055</strain>
    </source>
</reference>
<evidence type="ECO:0000313" key="23">
    <source>
        <dbReference type="Proteomes" id="UP000294678"/>
    </source>
</evidence>
<sequence>MKIVNIEKMKEIDKRAYEKYKINEILLMENAAISSYNLLKENFKLKKEKIFIICGIGNNGGDGLALARKLYSENFNVSYYIIGNEEKYSQISKINLEILKNINIKREKDYEEGLEKATLIIDAIFGIGLRRNIEGEYFEIINKINNSNKKIVSLDIPSGINGDNGKIMGTAVKSTYTIAFGALKYGNILYPGCEYNGEISLSKISFPVENYNDIKTNINLPLEIPLRNENSHKDSFGKVVFLAGSKKYLGAPIFSTMGFLKSGGGYARLITSKSIINILSTNAKEIVYFGMSENESGGISFKNIDKIKEIFLQNKMIVVGPGISITEDNRKIIREIINLDVPILFDADALTIISKDINILYNRKNKTILTPHLGELSRLLNISIEKINKNRVEICKEFAVKYGVILVVKIARTEIYYPNGEIFINLSGNSALATAGSGDVLTGVIASQYILGLSIEEAVRQGVFLHGFTADIIAKNKGKDGVIASDLLEYLPIAMKKIRKNYNKILKKYSIKNY</sequence>
<evidence type="ECO:0000256" key="3">
    <source>
        <dbReference type="ARBA" id="ARBA00006001"/>
    </source>
</evidence>
<dbReference type="EMBL" id="SOBG01000001">
    <property type="protein sequence ID" value="TDT72482.1"/>
    <property type="molecule type" value="Genomic_DNA"/>
</dbReference>
<keyword evidence="5 18" id="KW-0479">Metal-binding</keyword>
<dbReference type="InterPro" id="IPR029056">
    <property type="entry name" value="Ribokinase-like"/>
</dbReference>
<dbReference type="GO" id="GO:0052855">
    <property type="term" value="F:ADP-dependent NAD(P)H-hydrate dehydratase activity"/>
    <property type="evidence" value="ECO:0007669"/>
    <property type="project" value="UniProtKB-UniRule"/>
</dbReference>
<evidence type="ECO:0000256" key="2">
    <source>
        <dbReference type="ARBA" id="ARBA00000909"/>
    </source>
</evidence>
<dbReference type="PROSITE" id="PS51385">
    <property type="entry name" value="YJEF_N"/>
    <property type="match status" value="1"/>
</dbReference>
<dbReference type="PANTHER" id="PTHR12592:SF0">
    <property type="entry name" value="ATP-DEPENDENT (S)-NAD(P)H-HYDRATE DEHYDRATASE"/>
    <property type="match status" value="1"/>
</dbReference>
<keyword evidence="13" id="KW-0511">Multifunctional enzyme</keyword>
<evidence type="ECO:0000259" key="20">
    <source>
        <dbReference type="PROSITE" id="PS51383"/>
    </source>
</evidence>
<keyword evidence="9 18" id="KW-0630">Potassium</keyword>
<feature type="binding site" evidence="17">
    <location>
        <position position="372"/>
    </location>
    <ligand>
        <name>(6S)-NADPHX</name>
        <dbReference type="ChEBI" id="CHEBI:64076"/>
    </ligand>
</feature>
<evidence type="ECO:0000256" key="12">
    <source>
        <dbReference type="ARBA" id="ARBA00023239"/>
    </source>
</evidence>
<dbReference type="Proteomes" id="UP000294678">
    <property type="component" value="Unassembled WGS sequence"/>
</dbReference>
<dbReference type="InterPro" id="IPR036652">
    <property type="entry name" value="YjeF_N_dom_sf"/>
</dbReference>
<keyword evidence="8 17" id="KW-0521">NADP</keyword>
<dbReference type="Pfam" id="PF03853">
    <property type="entry name" value="YjeF_N"/>
    <property type="match status" value="1"/>
</dbReference>
<dbReference type="PIRSF" id="PIRSF017184">
    <property type="entry name" value="Nnr"/>
    <property type="match status" value="1"/>
</dbReference>
<feature type="binding site" evidence="18">
    <location>
        <position position="122"/>
    </location>
    <ligand>
        <name>K(+)</name>
        <dbReference type="ChEBI" id="CHEBI:29103"/>
    </ligand>
</feature>
<dbReference type="EC" id="4.2.1.136" evidence="19"/>
<dbReference type="NCBIfam" id="TIGR00196">
    <property type="entry name" value="yjeF_cterm"/>
    <property type="match status" value="1"/>
</dbReference>
<evidence type="ECO:0000256" key="4">
    <source>
        <dbReference type="ARBA" id="ARBA00009524"/>
    </source>
</evidence>
<keyword evidence="6 17" id="KW-0547">Nucleotide-binding</keyword>
<dbReference type="RefSeq" id="WP_134112159.1">
    <property type="nucleotide sequence ID" value="NZ_SOBG01000001.1"/>
</dbReference>
<keyword evidence="7 17" id="KW-0067">ATP-binding</keyword>
<evidence type="ECO:0000256" key="14">
    <source>
        <dbReference type="ARBA" id="ARBA00025153"/>
    </source>
</evidence>
<comment type="catalytic activity">
    <reaction evidence="2 18 19">
        <text>(6R)-NADPHX = (6S)-NADPHX</text>
        <dbReference type="Rhea" id="RHEA:32227"/>
        <dbReference type="ChEBI" id="CHEBI:64076"/>
        <dbReference type="ChEBI" id="CHEBI:64077"/>
        <dbReference type="EC" id="5.1.99.6"/>
    </reaction>
</comment>
<dbReference type="CDD" id="cd01171">
    <property type="entry name" value="YXKO-related"/>
    <property type="match status" value="1"/>
</dbReference>
<comment type="catalytic activity">
    <reaction evidence="16 17 19">
        <text>(6S)-NADPHX + ADP = AMP + phosphate + NADPH + H(+)</text>
        <dbReference type="Rhea" id="RHEA:32235"/>
        <dbReference type="ChEBI" id="CHEBI:15378"/>
        <dbReference type="ChEBI" id="CHEBI:43474"/>
        <dbReference type="ChEBI" id="CHEBI:57783"/>
        <dbReference type="ChEBI" id="CHEBI:64076"/>
        <dbReference type="ChEBI" id="CHEBI:456215"/>
        <dbReference type="ChEBI" id="CHEBI:456216"/>
        <dbReference type="EC" id="4.2.1.136"/>
    </reaction>
</comment>
<dbReference type="InterPro" id="IPR000631">
    <property type="entry name" value="CARKD"/>
</dbReference>
<dbReference type="InterPro" id="IPR004443">
    <property type="entry name" value="YjeF_N_dom"/>
</dbReference>
<dbReference type="Pfam" id="PF01256">
    <property type="entry name" value="Carb_kinase"/>
    <property type="match status" value="1"/>
</dbReference>
<dbReference type="GO" id="GO:0046872">
    <property type="term" value="F:metal ion binding"/>
    <property type="evidence" value="ECO:0007669"/>
    <property type="project" value="UniProtKB-UniRule"/>
</dbReference>
<protein>
    <recommendedName>
        <fullName evidence="19">Bifunctional NAD(P)H-hydrate repair enzyme</fullName>
    </recommendedName>
    <alternativeName>
        <fullName evidence="19">Nicotinamide nucleotide repair protein</fullName>
    </alternativeName>
    <domain>
        <recommendedName>
            <fullName evidence="19">ADP-dependent (S)-NAD(P)H-hydrate dehydratase</fullName>
            <ecNumber evidence="19">4.2.1.136</ecNumber>
        </recommendedName>
        <alternativeName>
            <fullName evidence="19">ADP-dependent NAD(P)HX dehydratase</fullName>
        </alternativeName>
    </domain>
    <domain>
        <recommendedName>
            <fullName evidence="19">NAD(P)H-hydrate epimerase</fullName>
            <ecNumber evidence="19">5.1.99.6</ecNumber>
        </recommendedName>
    </domain>
</protein>
<feature type="binding site" evidence="18">
    <location>
        <position position="59"/>
    </location>
    <ligand>
        <name>K(+)</name>
        <dbReference type="ChEBI" id="CHEBI:29103"/>
    </ligand>
</feature>
<evidence type="ECO:0000256" key="1">
    <source>
        <dbReference type="ARBA" id="ARBA00000013"/>
    </source>
</evidence>
<dbReference type="AlphaFoldDB" id="A0AA46E0Q9"/>
<comment type="subunit">
    <text evidence="17">Homotetramer.</text>
</comment>
<dbReference type="InterPro" id="IPR017953">
    <property type="entry name" value="Carbohydrate_kinase_pred_CS"/>
</dbReference>
<accession>A0AA46E0Q9</accession>
<dbReference type="GO" id="GO:0052856">
    <property type="term" value="F:NAD(P)HX epimerase activity"/>
    <property type="evidence" value="ECO:0007669"/>
    <property type="project" value="UniProtKB-UniRule"/>
</dbReference>
<evidence type="ECO:0000256" key="11">
    <source>
        <dbReference type="ARBA" id="ARBA00023235"/>
    </source>
</evidence>
<dbReference type="GO" id="GO:0046496">
    <property type="term" value="P:nicotinamide nucleotide metabolic process"/>
    <property type="evidence" value="ECO:0007669"/>
    <property type="project" value="UniProtKB-UniRule"/>
</dbReference>
<evidence type="ECO:0000256" key="8">
    <source>
        <dbReference type="ARBA" id="ARBA00022857"/>
    </source>
</evidence>
<gene>
    <name evidence="18" type="primary">nnrE</name>
    <name evidence="17" type="synonym">nnrD</name>
    <name evidence="22" type="ORF">EV215_0288</name>
</gene>
<feature type="binding site" evidence="17">
    <location>
        <position position="439"/>
    </location>
    <ligand>
        <name>(6S)-NADPHX</name>
        <dbReference type="ChEBI" id="CHEBI:64076"/>
    </ligand>
</feature>
<dbReference type="HAMAP" id="MF_01966">
    <property type="entry name" value="NADHX_epimerase"/>
    <property type="match status" value="1"/>
</dbReference>
<dbReference type="HAMAP" id="MF_01965">
    <property type="entry name" value="NADHX_dehydratase"/>
    <property type="match status" value="1"/>
</dbReference>
<keyword evidence="10 17" id="KW-0520">NAD</keyword>
<feature type="binding site" evidence="17">
    <location>
        <position position="251"/>
    </location>
    <ligand>
        <name>(6S)-NADPHX</name>
        <dbReference type="ChEBI" id="CHEBI:64076"/>
    </ligand>
</feature>
<comment type="cofactor">
    <cofactor evidence="17">
        <name>Mg(2+)</name>
        <dbReference type="ChEBI" id="CHEBI:18420"/>
    </cofactor>
</comment>
<comment type="caution">
    <text evidence="22">The sequence shown here is derived from an EMBL/GenBank/DDBJ whole genome shotgun (WGS) entry which is preliminary data.</text>
</comment>
<keyword evidence="23" id="KW-1185">Reference proteome</keyword>
<evidence type="ECO:0000256" key="10">
    <source>
        <dbReference type="ARBA" id="ARBA00023027"/>
    </source>
</evidence>
<name>A0AA46E0Q9_9FUSO</name>
<evidence type="ECO:0000256" key="17">
    <source>
        <dbReference type="HAMAP-Rule" id="MF_01965"/>
    </source>
</evidence>
<feature type="binding site" evidence="18">
    <location>
        <position position="155"/>
    </location>
    <ligand>
        <name>(6S)-NADPHX</name>
        <dbReference type="ChEBI" id="CHEBI:64076"/>
    </ligand>
</feature>
<evidence type="ECO:0000256" key="6">
    <source>
        <dbReference type="ARBA" id="ARBA00022741"/>
    </source>
</evidence>
<comment type="similarity">
    <text evidence="3 19">In the N-terminal section; belongs to the NnrE/AIBP family.</text>
</comment>
<comment type="cofactor">
    <cofactor evidence="18 19">
        <name>K(+)</name>
        <dbReference type="ChEBI" id="CHEBI:29103"/>
    </cofactor>
    <text evidence="18 19">Binds 1 potassium ion per subunit.</text>
</comment>
<feature type="binding site" evidence="18">
    <location>
        <begin position="58"/>
        <end position="62"/>
    </location>
    <ligand>
        <name>(6S)-NADPHX</name>
        <dbReference type="ChEBI" id="CHEBI:64076"/>
    </ligand>
</feature>
<comment type="function">
    <text evidence="14 19">Bifunctional enzyme that catalyzes the epimerization of the S- and R-forms of NAD(P)HX and the dehydration of the S-form of NAD(P)HX at the expense of ADP, which is converted to AMP. This allows the repair of both epimers of NAD(P)HX, a damaged form of NAD(P)H that is a result of enzymatic or heat-dependent hydration.</text>
</comment>
<evidence type="ECO:0000256" key="5">
    <source>
        <dbReference type="ARBA" id="ARBA00022723"/>
    </source>
</evidence>
<evidence type="ECO:0000256" key="19">
    <source>
        <dbReference type="PIRNR" id="PIRNR017184"/>
    </source>
</evidence>
<feature type="binding site" evidence="18">
    <location>
        <position position="158"/>
    </location>
    <ligand>
        <name>K(+)</name>
        <dbReference type="ChEBI" id="CHEBI:29103"/>
    </ligand>
</feature>
<comment type="similarity">
    <text evidence="18">Belongs to the NnrE/AIBP family.</text>
</comment>
<comment type="catalytic activity">
    <reaction evidence="1 18 19">
        <text>(6R)-NADHX = (6S)-NADHX</text>
        <dbReference type="Rhea" id="RHEA:32215"/>
        <dbReference type="ChEBI" id="CHEBI:64074"/>
        <dbReference type="ChEBI" id="CHEBI:64075"/>
        <dbReference type="EC" id="5.1.99.6"/>
    </reaction>
</comment>
<evidence type="ECO:0000256" key="13">
    <source>
        <dbReference type="ARBA" id="ARBA00023268"/>
    </source>
</evidence>
<dbReference type="PROSITE" id="PS51383">
    <property type="entry name" value="YJEF_C_3"/>
    <property type="match status" value="1"/>
</dbReference>
<dbReference type="GO" id="GO:0005524">
    <property type="term" value="F:ATP binding"/>
    <property type="evidence" value="ECO:0007669"/>
    <property type="project" value="UniProtKB-UniRule"/>
</dbReference>
<comment type="function">
    <text evidence="18">Catalyzes the epimerization of the S- and R-forms of NAD(P)HX, a damaged form of NAD(P)H that is a result of enzymatic or heat-dependent hydration. This is a prerequisite for the S-specific NAD(P)H-hydrate dehydratase to allow the repair of both epimers of NAD(P)HX.</text>
</comment>
<dbReference type="SUPFAM" id="SSF53613">
    <property type="entry name" value="Ribokinase-like"/>
    <property type="match status" value="1"/>
</dbReference>
<dbReference type="Gene3D" id="3.40.50.10260">
    <property type="entry name" value="YjeF N-terminal domain"/>
    <property type="match status" value="1"/>
</dbReference>
<keyword evidence="11 18" id="KW-0413">Isomerase</keyword>
<evidence type="ECO:0000313" key="22">
    <source>
        <dbReference type="EMBL" id="TDT72482.1"/>
    </source>
</evidence>
<feature type="binding site" evidence="17">
    <location>
        <begin position="409"/>
        <end position="413"/>
    </location>
    <ligand>
        <name>AMP</name>
        <dbReference type="ChEBI" id="CHEBI:456215"/>
    </ligand>
</feature>
<feature type="binding site" evidence="18">
    <location>
        <position position="137"/>
    </location>
    <ligand>
        <name>(6S)-NADPHX</name>
        <dbReference type="ChEBI" id="CHEBI:64076"/>
    </ligand>
</feature>
<proteinExistence type="inferred from homology"/>
<feature type="binding site" evidence="17">
    <location>
        <position position="322"/>
    </location>
    <ligand>
        <name>(6S)-NADPHX</name>
        <dbReference type="ChEBI" id="CHEBI:64076"/>
    </ligand>
</feature>
<evidence type="ECO:0000256" key="9">
    <source>
        <dbReference type="ARBA" id="ARBA00022958"/>
    </source>
</evidence>
<dbReference type="PANTHER" id="PTHR12592">
    <property type="entry name" value="ATP-DEPENDENT (S)-NAD(P)H-HYDRATE DEHYDRATASE FAMILY MEMBER"/>
    <property type="match status" value="1"/>
</dbReference>
<feature type="domain" description="YjeF N-terminal" evidence="21">
    <location>
        <begin position="9"/>
        <end position="212"/>
    </location>
</feature>
<evidence type="ECO:0000259" key="21">
    <source>
        <dbReference type="PROSITE" id="PS51385"/>
    </source>
</evidence>
<organism evidence="22 23">
    <name type="scientific">Hypnocyclicus thermotrophus</name>
    <dbReference type="NCBI Taxonomy" id="1627895"/>
    <lineage>
        <taxon>Bacteria</taxon>
        <taxon>Fusobacteriati</taxon>
        <taxon>Fusobacteriota</taxon>
        <taxon>Fusobacteriia</taxon>
        <taxon>Fusobacteriales</taxon>
        <taxon>Fusobacteriaceae</taxon>
        <taxon>Hypnocyclicus</taxon>
    </lineage>
</organism>
<dbReference type="EC" id="5.1.99.6" evidence="19"/>